<feature type="domain" description="HTH tetR-type" evidence="5">
    <location>
        <begin position="8"/>
        <end position="68"/>
    </location>
</feature>
<evidence type="ECO:0000256" key="3">
    <source>
        <dbReference type="ARBA" id="ARBA00023163"/>
    </source>
</evidence>
<protein>
    <submittedName>
        <fullName evidence="6">HTH-type transcriptional regulator</fullName>
    </submittedName>
</protein>
<dbReference type="Gene3D" id="1.10.357.10">
    <property type="entry name" value="Tetracycline Repressor, domain 2"/>
    <property type="match status" value="1"/>
</dbReference>
<evidence type="ECO:0000313" key="6">
    <source>
        <dbReference type="EMBL" id="ACN16482.1"/>
    </source>
</evidence>
<dbReference type="GO" id="GO:0000976">
    <property type="term" value="F:transcription cis-regulatory region binding"/>
    <property type="evidence" value="ECO:0007669"/>
    <property type="project" value="TreeGrafter"/>
</dbReference>
<name>C0QMG5_DESAH</name>
<sequence length="228" mass="26003">MATYSAGEKTRELLVSAAGELAAMHGFSNVSTRAIAQRSGQNIGCIHYHFKSKLGLFEAVFRAATREMRESPCSKTLAPFEKDLDQPEVQSRAIRAIVKRAIEITFNPDKPWWHIRVLYQVIHNRDRMMNQVSDEVLVPDLTCLGRFFKQIKPELDDDAVFLHTMLINAPIIFHAHNIDSVLSFLKKKKYSKRYLKQMEDMIVGQTQMLLGLPMVTLESCSPCPRADH</sequence>
<dbReference type="Gene3D" id="1.10.10.60">
    <property type="entry name" value="Homeodomain-like"/>
    <property type="match status" value="1"/>
</dbReference>
<dbReference type="InterPro" id="IPR009057">
    <property type="entry name" value="Homeodomain-like_sf"/>
</dbReference>
<reference evidence="6 7" key="1">
    <citation type="journal article" date="2009" name="Environ. Microbiol.">
        <title>Genome sequence of Desulfobacterium autotrophicum HRM2, a marine sulfate reducer oxidizing organic carbon completely to carbon dioxide.</title>
        <authorList>
            <person name="Strittmatter A.W."/>
            <person name="Liesegang H."/>
            <person name="Rabus R."/>
            <person name="Decker I."/>
            <person name="Amann J."/>
            <person name="Andres S."/>
            <person name="Henne A."/>
            <person name="Fricke W.F."/>
            <person name="Martinez-Arias R."/>
            <person name="Bartels D."/>
            <person name="Goesmann A."/>
            <person name="Krause L."/>
            <person name="Puehler A."/>
            <person name="Klenk H.P."/>
            <person name="Richter M."/>
            <person name="Schuler M."/>
            <person name="Gloeckner F.O."/>
            <person name="Meyerdierks A."/>
            <person name="Gottschalk G."/>
            <person name="Amann R."/>
        </authorList>
    </citation>
    <scope>NUCLEOTIDE SEQUENCE [LARGE SCALE GENOMIC DNA]</scope>
    <source>
        <strain evidence="7">ATCC 43914 / DSM 3382 / HRM2</strain>
    </source>
</reference>
<dbReference type="PRINTS" id="PR00455">
    <property type="entry name" value="HTHTETR"/>
</dbReference>
<keyword evidence="3" id="KW-0804">Transcription</keyword>
<dbReference type="EMBL" id="CP001087">
    <property type="protein sequence ID" value="ACN16482.1"/>
    <property type="molecule type" value="Genomic_DNA"/>
</dbReference>
<dbReference type="PANTHER" id="PTHR30055">
    <property type="entry name" value="HTH-TYPE TRANSCRIPTIONAL REGULATOR RUTR"/>
    <property type="match status" value="1"/>
</dbReference>
<dbReference type="STRING" id="177437.HRM2_34070"/>
<dbReference type="Pfam" id="PF00440">
    <property type="entry name" value="TetR_N"/>
    <property type="match status" value="1"/>
</dbReference>
<keyword evidence="1" id="KW-0805">Transcription regulation</keyword>
<dbReference type="InterPro" id="IPR001647">
    <property type="entry name" value="HTH_TetR"/>
</dbReference>
<keyword evidence="7" id="KW-1185">Reference proteome</keyword>
<evidence type="ECO:0000256" key="2">
    <source>
        <dbReference type="ARBA" id="ARBA00023125"/>
    </source>
</evidence>
<evidence type="ECO:0000256" key="4">
    <source>
        <dbReference type="PROSITE-ProRule" id="PRU00335"/>
    </source>
</evidence>
<dbReference type="PANTHER" id="PTHR30055:SF234">
    <property type="entry name" value="HTH-TYPE TRANSCRIPTIONAL REGULATOR BETI"/>
    <property type="match status" value="1"/>
</dbReference>
<evidence type="ECO:0000313" key="7">
    <source>
        <dbReference type="Proteomes" id="UP000000442"/>
    </source>
</evidence>
<feature type="DNA-binding region" description="H-T-H motif" evidence="4">
    <location>
        <begin position="31"/>
        <end position="50"/>
    </location>
</feature>
<dbReference type="GO" id="GO:0003700">
    <property type="term" value="F:DNA-binding transcription factor activity"/>
    <property type="evidence" value="ECO:0007669"/>
    <property type="project" value="TreeGrafter"/>
</dbReference>
<dbReference type="Proteomes" id="UP000000442">
    <property type="component" value="Chromosome"/>
</dbReference>
<dbReference type="eggNOG" id="COG1309">
    <property type="taxonomic scope" value="Bacteria"/>
</dbReference>
<dbReference type="InterPro" id="IPR050109">
    <property type="entry name" value="HTH-type_TetR-like_transc_reg"/>
</dbReference>
<keyword evidence="2 4" id="KW-0238">DNA-binding</keyword>
<organism evidence="6 7">
    <name type="scientific">Desulforapulum autotrophicum (strain ATCC 43914 / DSM 3382 / VKM B-1955 / HRM2)</name>
    <name type="common">Desulfobacterium autotrophicum</name>
    <dbReference type="NCBI Taxonomy" id="177437"/>
    <lineage>
        <taxon>Bacteria</taxon>
        <taxon>Pseudomonadati</taxon>
        <taxon>Thermodesulfobacteriota</taxon>
        <taxon>Desulfobacteria</taxon>
        <taxon>Desulfobacterales</taxon>
        <taxon>Desulfobacteraceae</taxon>
        <taxon>Desulforapulum</taxon>
    </lineage>
</organism>
<dbReference type="PROSITE" id="PS50977">
    <property type="entry name" value="HTH_TETR_2"/>
    <property type="match status" value="1"/>
</dbReference>
<dbReference type="InterPro" id="IPR023772">
    <property type="entry name" value="DNA-bd_HTH_TetR-type_CS"/>
</dbReference>
<dbReference type="KEGG" id="dat:HRM2_34070"/>
<proteinExistence type="predicted"/>
<dbReference type="PROSITE" id="PS01081">
    <property type="entry name" value="HTH_TETR_1"/>
    <property type="match status" value="1"/>
</dbReference>
<dbReference type="SUPFAM" id="SSF46689">
    <property type="entry name" value="Homeodomain-like"/>
    <property type="match status" value="1"/>
</dbReference>
<accession>C0QMG5</accession>
<dbReference type="RefSeq" id="WP_015905243.1">
    <property type="nucleotide sequence ID" value="NC_012108.1"/>
</dbReference>
<gene>
    <name evidence="6" type="ordered locus">HRM2_34070</name>
</gene>
<dbReference type="AlphaFoldDB" id="C0QMG5"/>
<dbReference type="OrthoDB" id="9790413at2"/>
<evidence type="ECO:0000256" key="1">
    <source>
        <dbReference type="ARBA" id="ARBA00023015"/>
    </source>
</evidence>
<evidence type="ECO:0000259" key="5">
    <source>
        <dbReference type="PROSITE" id="PS50977"/>
    </source>
</evidence>
<dbReference type="HOGENOM" id="CLU_1223145_0_0_7"/>